<gene>
    <name evidence="8" type="ORF">SAMN05444272_1201</name>
</gene>
<dbReference type="InterPro" id="IPR050189">
    <property type="entry name" value="MFS_Efflux_Transporters"/>
</dbReference>
<comment type="subcellular location">
    <subcellularLocation>
        <location evidence="1">Cell membrane</location>
        <topology evidence="1">Multi-pass membrane protein</topology>
    </subcellularLocation>
</comment>
<dbReference type="OrthoDB" id="1404228at2"/>
<evidence type="ECO:0000256" key="1">
    <source>
        <dbReference type="ARBA" id="ARBA00004651"/>
    </source>
</evidence>
<dbReference type="InterPro" id="IPR011701">
    <property type="entry name" value="MFS"/>
</dbReference>
<evidence type="ECO:0000256" key="3">
    <source>
        <dbReference type="ARBA" id="ARBA00022692"/>
    </source>
</evidence>
<feature type="transmembrane region" description="Helical" evidence="6">
    <location>
        <begin position="12"/>
        <end position="34"/>
    </location>
</feature>
<feature type="transmembrane region" description="Helical" evidence="6">
    <location>
        <begin position="46"/>
        <end position="66"/>
    </location>
</feature>
<dbReference type="PANTHER" id="PTHR43124:SF3">
    <property type="entry name" value="CHLORAMPHENICOL EFFLUX PUMP RV0191"/>
    <property type="match status" value="1"/>
</dbReference>
<feature type="transmembrane region" description="Helical" evidence="6">
    <location>
        <begin position="228"/>
        <end position="249"/>
    </location>
</feature>
<accession>A0A1M7CL92</accession>
<dbReference type="Gene3D" id="1.20.1250.20">
    <property type="entry name" value="MFS general substrate transporter like domains"/>
    <property type="match status" value="1"/>
</dbReference>
<dbReference type="InterPro" id="IPR036259">
    <property type="entry name" value="MFS_trans_sf"/>
</dbReference>
<evidence type="ECO:0000256" key="6">
    <source>
        <dbReference type="SAM" id="Phobius"/>
    </source>
</evidence>
<feature type="domain" description="Major facilitator superfamily (MFS) profile" evidence="7">
    <location>
        <begin position="11"/>
        <end position="407"/>
    </location>
</feature>
<dbReference type="Pfam" id="PF07690">
    <property type="entry name" value="MFS_1"/>
    <property type="match status" value="1"/>
</dbReference>
<protein>
    <submittedName>
        <fullName evidence="8">Sugar phosphate permease</fullName>
    </submittedName>
</protein>
<evidence type="ECO:0000313" key="8">
    <source>
        <dbReference type="EMBL" id="SHL68005.1"/>
    </source>
</evidence>
<keyword evidence="3 6" id="KW-0812">Transmembrane</keyword>
<dbReference type="EMBL" id="FRBW01000001">
    <property type="protein sequence ID" value="SHL68005.1"/>
    <property type="molecule type" value="Genomic_DNA"/>
</dbReference>
<evidence type="ECO:0000256" key="4">
    <source>
        <dbReference type="ARBA" id="ARBA00022989"/>
    </source>
</evidence>
<dbReference type="STRING" id="735517.SAMN05444272_1201"/>
<keyword evidence="9" id="KW-1185">Reference proteome</keyword>
<organism evidence="8 9">
    <name type="scientific">Roseibium suaedae</name>
    <dbReference type="NCBI Taxonomy" id="735517"/>
    <lineage>
        <taxon>Bacteria</taxon>
        <taxon>Pseudomonadati</taxon>
        <taxon>Pseudomonadota</taxon>
        <taxon>Alphaproteobacteria</taxon>
        <taxon>Hyphomicrobiales</taxon>
        <taxon>Stappiaceae</taxon>
        <taxon>Roseibium</taxon>
    </lineage>
</organism>
<reference evidence="8 9" key="1">
    <citation type="submission" date="2016-11" db="EMBL/GenBank/DDBJ databases">
        <authorList>
            <person name="Jaros S."/>
            <person name="Januszkiewicz K."/>
            <person name="Wedrychowicz H."/>
        </authorList>
    </citation>
    <scope>NUCLEOTIDE SEQUENCE [LARGE SCALE GENOMIC DNA]</scope>
    <source>
        <strain evidence="8 9">DSM 22153</strain>
    </source>
</reference>
<feature type="transmembrane region" description="Helical" evidence="6">
    <location>
        <begin position="99"/>
        <end position="117"/>
    </location>
</feature>
<keyword evidence="2" id="KW-1003">Cell membrane</keyword>
<dbReference type="GO" id="GO:0022857">
    <property type="term" value="F:transmembrane transporter activity"/>
    <property type="evidence" value="ECO:0007669"/>
    <property type="project" value="InterPro"/>
</dbReference>
<name>A0A1M7CL92_9HYPH</name>
<dbReference type="RefSeq" id="WP_073010035.1">
    <property type="nucleotide sequence ID" value="NZ_FRBW01000001.1"/>
</dbReference>
<dbReference type="GO" id="GO:0005886">
    <property type="term" value="C:plasma membrane"/>
    <property type="evidence" value="ECO:0007669"/>
    <property type="project" value="UniProtKB-SubCell"/>
</dbReference>
<sequence>MLTILRQNPRHILVGVLLTFVSSFGQNFFIAVFGGEIRGAFDLSNGAFGALYTTITIASALTLMTIGRLVDRYSTVLIGALTICALAAASGLVVLSQNIFMLGLALYGVRLMGQGMAPHVSVSAMARWFPAQARGRALSMAALGNPIGEATLPLAAVALMAFLDWRQTWLTIVVLLMAVCLPLFLALTRNVSPARTDTVREQPKGDIPARPAEAARSWTLGELLRSPLLYLLVPGLLSPVIMNIAIFFHQVALTEAKGWDPAWFVAGYPLAAAANIGGSLLTGTLADRIGPLRLLPVVLLPQMAALLSFGVAPTPVGIALYLGFAGMAMGMVIPLKDVLLSRLFGLGHFGAIRSFTTACGVLLGALGPSIIGVLLDTGTSVAALFYGMTALSAGFAMLFLAALPMARSLDKGSSENCKG</sequence>
<feature type="transmembrane region" description="Helical" evidence="6">
    <location>
        <begin position="261"/>
        <end position="282"/>
    </location>
</feature>
<feature type="transmembrane region" description="Helical" evidence="6">
    <location>
        <begin position="381"/>
        <end position="403"/>
    </location>
</feature>
<feature type="transmembrane region" description="Helical" evidence="6">
    <location>
        <begin position="73"/>
        <end position="93"/>
    </location>
</feature>
<evidence type="ECO:0000313" key="9">
    <source>
        <dbReference type="Proteomes" id="UP000186002"/>
    </source>
</evidence>
<dbReference type="InterPro" id="IPR020846">
    <property type="entry name" value="MFS_dom"/>
</dbReference>
<dbReference type="AlphaFoldDB" id="A0A1M7CL92"/>
<dbReference type="PROSITE" id="PS50850">
    <property type="entry name" value="MFS"/>
    <property type="match status" value="1"/>
</dbReference>
<feature type="transmembrane region" description="Helical" evidence="6">
    <location>
        <begin position="169"/>
        <end position="187"/>
    </location>
</feature>
<feature type="transmembrane region" description="Helical" evidence="6">
    <location>
        <begin position="138"/>
        <end position="163"/>
    </location>
</feature>
<proteinExistence type="predicted"/>
<dbReference type="PANTHER" id="PTHR43124">
    <property type="entry name" value="PURINE EFFLUX PUMP PBUE"/>
    <property type="match status" value="1"/>
</dbReference>
<dbReference type="Proteomes" id="UP000186002">
    <property type="component" value="Unassembled WGS sequence"/>
</dbReference>
<feature type="transmembrane region" description="Helical" evidence="6">
    <location>
        <begin position="355"/>
        <end position="375"/>
    </location>
</feature>
<evidence type="ECO:0000259" key="7">
    <source>
        <dbReference type="PROSITE" id="PS50850"/>
    </source>
</evidence>
<evidence type="ECO:0000256" key="5">
    <source>
        <dbReference type="ARBA" id="ARBA00023136"/>
    </source>
</evidence>
<keyword evidence="4 6" id="KW-1133">Transmembrane helix</keyword>
<evidence type="ECO:0000256" key="2">
    <source>
        <dbReference type="ARBA" id="ARBA00022475"/>
    </source>
</evidence>
<keyword evidence="5 6" id="KW-0472">Membrane</keyword>
<dbReference type="SUPFAM" id="SSF103473">
    <property type="entry name" value="MFS general substrate transporter"/>
    <property type="match status" value="1"/>
</dbReference>